<gene>
    <name evidence="1" type="ORF">FH971_16480</name>
</gene>
<keyword evidence="2" id="KW-1185">Reference proteome</keyword>
<dbReference type="Proteomes" id="UP000319809">
    <property type="component" value="Chromosome"/>
</dbReference>
<dbReference type="EMBL" id="CP041036">
    <property type="protein sequence ID" value="QDE32419.1"/>
    <property type="molecule type" value="Genomic_DNA"/>
</dbReference>
<organism evidence="1 2">
    <name type="scientific">Shewanella polaris</name>
    <dbReference type="NCBI Taxonomy" id="2588449"/>
    <lineage>
        <taxon>Bacteria</taxon>
        <taxon>Pseudomonadati</taxon>
        <taxon>Pseudomonadota</taxon>
        <taxon>Gammaproteobacteria</taxon>
        <taxon>Alteromonadales</taxon>
        <taxon>Shewanellaceae</taxon>
        <taxon>Shewanella</taxon>
    </lineage>
</organism>
<reference evidence="1 2" key="1">
    <citation type="submission" date="2019-06" db="EMBL/GenBank/DDBJ databases">
        <title>The genome of Shewanella sp. SM1901.</title>
        <authorList>
            <person name="Cha Q."/>
        </authorList>
    </citation>
    <scope>NUCLEOTIDE SEQUENCE [LARGE SCALE GENOMIC DNA]</scope>
    <source>
        <strain evidence="1 2">SM1901</strain>
    </source>
</reference>
<evidence type="ECO:0000313" key="1">
    <source>
        <dbReference type="EMBL" id="QDE32419.1"/>
    </source>
</evidence>
<name>A0A4Y5YIS6_9GAMM</name>
<evidence type="ECO:0000313" key="2">
    <source>
        <dbReference type="Proteomes" id="UP000319809"/>
    </source>
</evidence>
<dbReference type="KEGG" id="spol:FH971_16480"/>
<dbReference type="AlphaFoldDB" id="A0A4Y5YIS6"/>
<proteinExistence type="predicted"/>
<dbReference type="RefSeq" id="WP_140235059.1">
    <property type="nucleotide sequence ID" value="NZ_CP041036.1"/>
</dbReference>
<accession>A0A4Y5YIS6</accession>
<sequence>MNKVTKTFSTKQGVVTLSQPFFTLMHEQQQVEATYKPNNYNGWGMCKTFNAIEVSDFTQADAELFASTADSKLRIQGYAA</sequence>
<protein>
    <submittedName>
        <fullName evidence="1">Uncharacterized protein</fullName>
    </submittedName>
</protein>